<dbReference type="Proteomes" id="UP000092213">
    <property type="component" value="Chromosome"/>
</dbReference>
<comment type="catalytic activity">
    <reaction evidence="1">
        <text>ATP + protein L-histidine = ADP + protein N-phospho-L-histidine.</text>
        <dbReference type="EC" id="2.7.13.3"/>
    </reaction>
</comment>
<dbReference type="InterPro" id="IPR001789">
    <property type="entry name" value="Sig_transdc_resp-reg_receiver"/>
</dbReference>
<dbReference type="OrthoDB" id="9146564at2"/>
<accession>A0A193FJ23</accession>
<dbReference type="CDD" id="cd00156">
    <property type="entry name" value="REC"/>
    <property type="match status" value="1"/>
</dbReference>
<keyword evidence="4" id="KW-0808">Transferase</keyword>
<evidence type="ECO:0000313" key="15">
    <source>
        <dbReference type="Proteomes" id="UP000091897"/>
    </source>
</evidence>
<dbReference type="EMBL" id="CP016170">
    <property type="protein sequence ID" value="ANN67109.1"/>
    <property type="molecule type" value="Genomic_DNA"/>
</dbReference>
<keyword evidence="8" id="KW-0902">Two-component regulatory system</keyword>
<name>A0A193FJ23_9BORD</name>
<protein>
    <recommendedName>
        <fullName evidence="2">histidine kinase</fullName>
        <ecNumber evidence="2">2.7.13.3</ecNumber>
    </recommendedName>
</protein>
<dbReference type="SUPFAM" id="SSF55874">
    <property type="entry name" value="ATPase domain of HSP90 chaperone/DNA topoisomerase II/histidine kinase"/>
    <property type="match status" value="1"/>
</dbReference>
<evidence type="ECO:0000259" key="12">
    <source>
        <dbReference type="PROSITE" id="PS50110"/>
    </source>
</evidence>
<dbReference type="SMART" id="SM00448">
    <property type="entry name" value="REC"/>
    <property type="match status" value="1"/>
</dbReference>
<dbReference type="Proteomes" id="UP000091897">
    <property type="component" value="Chromosome"/>
</dbReference>
<dbReference type="EMBL" id="CP016171">
    <property type="protein sequence ID" value="ANN72189.1"/>
    <property type="molecule type" value="Genomic_DNA"/>
</dbReference>
<evidence type="ECO:0000256" key="5">
    <source>
        <dbReference type="ARBA" id="ARBA00022741"/>
    </source>
</evidence>
<dbReference type="PANTHER" id="PTHR43065:SF46">
    <property type="entry name" value="C4-DICARBOXYLATE TRANSPORT SENSOR PROTEIN DCTB"/>
    <property type="match status" value="1"/>
</dbReference>
<dbReference type="RefSeq" id="WP_066349765.1">
    <property type="nucleotide sequence ID" value="NZ_CBCSFJ010000007.1"/>
</dbReference>
<dbReference type="PANTHER" id="PTHR43065">
    <property type="entry name" value="SENSOR HISTIDINE KINASE"/>
    <property type="match status" value="1"/>
</dbReference>
<keyword evidence="6 14" id="KW-0418">Kinase</keyword>
<keyword evidence="15" id="KW-1185">Reference proteome</keyword>
<dbReference type="InterPro" id="IPR036097">
    <property type="entry name" value="HisK_dim/P_sf"/>
</dbReference>
<evidence type="ECO:0000259" key="11">
    <source>
        <dbReference type="PROSITE" id="PS50109"/>
    </source>
</evidence>
<dbReference type="GO" id="GO:0005524">
    <property type="term" value="F:ATP binding"/>
    <property type="evidence" value="ECO:0007669"/>
    <property type="project" value="UniProtKB-KW"/>
</dbReference>
<evidence type="ECO:0000313" key="16">
    <source>
        <dbReference type="Proteomes" id="UP000092213"/>
    </source>
</evidence>
<feature type="domain" description="Response regulatory" evidence="12">
    <location>
        <begin position="439"/>
        <end position="552"/>
    </location>
</feature>
<dbReference type="PROSITE" id="PS50110">
    <property type="entry name" value="RESPONSE_REGULATORY"/>
    <property type="match status" value="1"/>
</dbReference>
<evidence type="ECO:0000256" key="6">
    <source>
        <dbReference type="ARBA" id="ARBA00022777"/>
    </source>
</evidence>
<evidence type="ECO:0000256" key="4">
    <source>
        <dbReference type="ARBA" id="ARBA00022679"/>
    </source>
</evidence>
<dbReference type="GO" id="GO:0000155">
    <property type="term" value="F:phosphorelay sensor kinase activity"/>
    <property type="evidence" value="ECO:0007669"/>
    <property type="project" value="InterPro"/>
</dbReference>
<dbReference type="InterPro" id="IPR011006">
    <property type="entry name" value="CheY-like_superfamily"/>
</dbReference>
<dbReference type="SMART" id="SM00387">
    <property type="entry name" value="HATPase_c"/>
    <property type="match status" value="1"/>
</dbReference>
<dbReference type="Gene3D" id="1.10.287.130">
    <property type="match status" value="1"/>
</dbReference>
<evidence type="ECO:0000256" key="8">
    <source>
        <dbReference type="ARBA" id="ARBA00023012"/>
    </source>
</evidence>
<evidence type="ECO:0000256" key="9">
    <source>
        <dbReference type="PROSITE-ProRule" id="PRU00169"/>
    </source>
</evidence>
<feature type="modified residue" description="4-aspartylphosphate" evidence="9">
    <location>
        <position position="488"/>
    </location>
</feature>
<evidence type="ECO:0000256" key="1">
    <source>
        <dbReference type="ARBA" id="ARBA00000085"/>
    </source>
</evidence>
<keyword evidence="3 9" id="KW-0597">Phosphoprotein</keyword>
<dbReference type="InterPro" id="IPR005467">
    <property type="entry name" value="His_kinase_dom"/>
</dbReference>
<evidence type="ECO:0000256" key="2">
    <source>
        <dbReference type="ARBA" id="ARBA00012438"/>
    </source>
</evidence>
<feature type="domain" description="Histidine kinase" evidence="11">
    <location>
        <begin position="201"/>
        <end position="417"/>
    </location>
</feature>
<dbReference type="InterPro" id="IPR004358">
    <property type="entry name" value="Sig_transdc_His_kin-like_C"/>
</dbReference>
<dbReference type="SUPFAM" id="SSF52172">
    <property type="entry name" value="CheY-like"/>
    <property type="match status" value="2"/>
</dbReference>
<evidence type="ECO:0000313" key="14">
    <source>
        <dbReference type="EMBL" id="ANN72189.1"/>
    </source>
</evidence>
<keyword evidence="5" id="KW-0547">Nucleotide-binding</keyword>
<sequence>MERIDACEARVLVYAPIGRDGPASAALLRRSGLEVQLCTSMEDVLAKAEMGASALCVTEEALFGRNLVAMTAWVDRQAAWSDMPFVVLTSRVQQTAVVAWRQKMVTALRNVSLLERPVHGITLTSTVHAAVRARMRQYEMRALLRAREEAAAVLEDMVRARTRELEDANAQLRQQMKERAQVEESLRHAQKMEALGQLTGGVAHDFNNLLMVISGGLQMFDRQTDPERRARLLRAMEQAVERGSGLTRQLLAFSRRQPLQAEPVDLVRQINAMREMLDRSLRGDINVSLRLPETLWPVEVDPGELELVLLNLAVNARDAMPSGGTIEIRAENVPDYREDGLAGDFVSLSVVDTGTGMTEAVKARVFEPFFTTKDVGKGSGLGLAQAYGFARQSGGSVRIFSELGQGTTVRLMLPRCRKPLPAAERPPGNTVAAASPCAHVLVVEDDDEVAALVSDMMAQLGFEATRVASPAAALGALANGHIDVVFSDIMMPGGMNGLEFVREIQARRIELPIVLTTGYMGQEARAAENRGIPLLPKPYRLEELGTVLRAVLAGRGPAAPA</sequence>
<dbReference type="SUPFAM" id="SSF47384">
    <property type="entry name" value="Homodimeric domain of signal transducing histidine kinase"/>
    <property type="match status" value="1"/>
</dbReference>
<gene>
    <name evidence="13" type="ORF">BAU06_13145</name>
    <name evidence="14" type="ORF">BAU08_13340</name>
</gene>
<keyword evidence="7" id="KW-0067">ATP-binding</keyword>
<dbReference type="SMART" id="SM00388">
    <property type="entry name" value="HisKA"/>
    <property type="match status" value="1"/>
</dbReference>
<dbReference type="KEGG" id="bbro:BAU06_13145"/>
<keyword evidence="10" id="KW-0175">Coiled coil</keyword>
<evidence type="ECO:0000256" key="7">
    <source>
        <dbReference type="ARBA" id="ARBA00022840"/>
    </source>
</evidence>
<proteinExistence type="predicted"/>
<dbReference type="InterPro" id="IPR036890">
    <property type="entry name" value="HATPase_C_sf"/>
</dbReference>
<dbReference type="Gene3D" id="3.40.50.2300">
    <property type="match status" value="1"/>
</dbReference>
<dbReference type="Gene3D" id="3.30.565.10">
    <property type="entry name" value="Histidine kinase-like ATPase, C-terminal domain"/>
    <property type="match status" value="1"/>
</dbReference>
<dbReference type="CDD" id="cd00082">
    <property type="entry name" value="HisKA"/>
    <property type="match status" value="1"/>
</dbReference>
<dbReference type="EC" id="2.7.13.3" evidence="2"/>
<evidence type="ECO:0000256" key="3">
    <source>
        <dbReference type="ARBA" id="ARBA00022553"/>
    </source>
</evidence>
<dbReference type="STRING" id="463025.BAU08_13340"/>
<dbReference type="AlphaFoldDB" id="A0A193FJ23"/>
<dbReference type="PRINTS" id="PR00344">
    <property type="entry name" value="BCTRLSENSOR"/>
</dbReference>
<dbReference type="PROSITE" id="PS50109">
    <property type="entry name" value="HIS_KIN"/>
    <property type="match status" value="1"/>
</dbReference>
<dbReference type="Pfam" id="PF02518">
    <property type="entry name" value="HATPase_c"/>
    <property type="match status" value="1"/>
</dbReference>
<dbReference type="Pfam" id="PF00512">
    <property type="entry name" value="HisKA"/>
    <property type="match status" value="1"/>
</dbReference>
<evidence type="ECO:0000313" key="13">
    <source>
        <dbReference type="EMBL" id="ANN67109.1"/>
    </source>
</evidence>
<dbReference type="InterPro" id="IPR003594">
    <property type="entry name" value="HATPase_dom"/>
</dbReference>
<dbReference type="Pfam" id="PF00072">
    <property type="entry name" value="Response_reg"/>
    <property type="match status" value="1"/>
</dbReference>
<evidence type="ECO:0000256" key="10">
    <source>
        <dbReference type="SAM" id="Coils"/>
    </source>
</evidence>
<dbReference type="InterPro" id="IPR003661">
    <property type="entry name" value="HisK_dim/P_dom"/>
</dbReference>
<feature type="coiled-coil region" evidence="10">
    <location>
        <begin position="151"/>
        <end position="192"/>
    </location>
</feature>
<reference evidence="15 16" key="1">
    <citation type="submission" date="2016-06" db="EMBL/GenBank/DDBJ databases">
        <title>Complete genome sequences of Bordetella bronchialis and Bordetella flabilis.</title>
        <authorList>
            <person name="LiPuma J.J."/>
            <person name="Spilker T."/>
        </authorList>
    </citation>
    <scope>NUCLEOTIDE SEQUENCE [LARGE SCALE GENOMIC DNA]</scope>
    <source>
        <strain evidence="14 16">AU17976</strain>
        <strain evidence="13 15">AU3182</strain>
    </source>
</reference>
<organism evidence="14 16">
    <name type="scientific">Bordetella bronchialis</name>
    <dbReference type="NCBI Taxonomy" id="463025"/>
    <lineage>
        <taxon>Bacteria</taxon>
        <taxon>Pseudomonadati</taxon>
        <taxon>Pseudomonadota</taxon>
        <taxon>Betaproteobacteria</taxon>
        <taxon>Burkholderiales</taxon>
        <taxon>Alcaligenaceae</taxon>
        <taxon>Bordetella</taxon>
    </lineage>
</organism>